<dbReference type="PANTHER" id="PTHR39219">
    <property type="entry name" value="ER MEMBRANE PROTEIN COMPLEX SUBUNIT 10"/>
    <property type="match status" value="1"/>
</dbReference>
<dbReference type="EMBL" id="MCGE01000023">
    <property type="protein sequence ID" value="ORZ10750.1"/>
    <property type="molecule type" value="Genomic_DNA"/>
</dbReference>
<protein>
    <submittedName>
        <fullName evidence="3">Uncharacterized protein</fullName>
    </submittedName>
</protein>
<comment type="caution">
    <text evidence="3">The sequence shown here is derived from an EMBL/GenBank/DDBJ whole genome shotgun (WGS) entry which is preliminary data.</text>
</comment>
<evidence type="ECO:0000256" key="1">
    <source>
        <dbReference type="SAM" id="MobiDB-lite"/>
    </source>
</evidence>
<reference evidence="3 4" key="1">
    <citation type="submission" date="2016-07" db="EMBL/GenBank/DDBJ databases">
        <title>Pervasive Adenine N6-methylation of Active Genes in Fungi.</title>
        <authorList>
            <consortium name="DOE Joint Genome Institute"/>
            <person name="Mondo S.J."/>
            <person name="Dannebaum R.O."/>
            <person name="Kuo R.C."/>
            <person name="Labutti K."/>
            <person name="Haridas S."/>
            <person name="Kuo A."/>
            <person name="Salamov A."/>
            <person name="Ahrendt S.R."/>
            <person name="Lipzen A."/>
            <person name="Sullivan W."/>
            <person name="Andreopoulos W.B."/>
            <person name="Clum A."/>
            <person name="Lindquist E."/>
            <person name="Daum C."/>
            <person name="Ramamoorthy G.K."/>
            <person name="Gryganskyi A."/>
            <person name="Culley D."/>
            <person name="Magnuson J.K."/>
            <person name="James T.Y."/>
            <person name="O'Malley M.A."/>
            <person name="Stajich J.E."/>
            <person name="Spatafora J.W."/>
            <person name="Visel A."/>
            <person name="Grigoriev I.V."/>
        </authorList>
    </citation>
    <scope>NUCLEOTIDE SEQUENCE [LARGE SCALE GENOMIC DNA]</scope>
    <source>
        <strain evidence="3 4">NRRL 1336</strain>
    </source>
</reference>
<organism evidence="3 4">
    <name type="scientific">Absidia repens</name>
    <dbReference type="NCBI Taxonomy" id="90262"/>
    <lineage>
        <taxon>Eukaryota</taxon>
        <taxon>Fungi</taxon>
        <taxon>Fungi incertae sedis</taxon>
        <taxon>Mucoromycota</taxon>
        <taxon>Mucoromycotina</taxon>
        <taxon>Mucoromycetes</taxon>
        <taxon>Mucorales</taxon>
        <taxon>Cunninghamellaceae</taxon>
        <taxon>Absidia</taxon>
    </lineage>
</organism>
<dbReference type="PANTHER" id="PTHR39219:SF1">
    <property type="entry name" value="ER MEMBRANE PROTEIN COMPLEX SUBUNIT 10"/>
    <property type="match status" value="1"/>
</dbReference>
<feature type="chain" id="PRO_5012778376" evidence="2">
    <location>
        <begin position="23"/>
        <end position="226"/>
    </location>
</feature>
<evidence type="ECO:0000313" key="4">
    <source>
        <dbReference type="Proteomes" id="UP000193560"/>
    </source>
</evidence>
<dbReference type="CDD" id="cd22209">
    <property type="entry name" value="EMC10"/>
    <property type="match status" value="1"/>
</dbReference>
<feature type="region of interest" description="Disordered" evidence="1">
    <location>
        <begin position="148"/>
        <end position="183"/>
    </location>
</feature>
<dbReference type="STRING" id="90262.A0A1X2I7B5"/>
<sequence length="226" mass="25308">MVQQSLVILSLVLCFITSAISADEMLSVYHKRGGDYLKRGDIIDIPYAPKYVPTEHSKGDLLQGLYQIKIKNDKTGHVTLSSIPSCHLKASNFTDQFRIHLDHQQRIYHVDYYADSFDCQSITENGETEPFTSDIQIIKAVDGAKPVLGQVNGKQKPQTTAKPTRQRQAADTEGEGRDEEDEEEKTFFQKYWYLLLAGAFMLMSNAVAPPEPAQQGGGRGTQAPRR</sequence>
<feature type="compositionally biased region" description="Polar residues" evidence="1">
    <location>
        <begin position="152"/>
        <end position="169"/>
    </location>
</feature>
<dbReference type="Pfam" id="PF21203">
    <property type="entry name" value="ECM10"/>
    <property type="match status" value="1"/>
</dbReference>
<dbReference type="AlphaFoldDB" id="A0A1X2I7B5"/>
<accession>A0A1X2I7B5</accession>
<feature type="compositionally biased region" description="Acidic residues" evidence="1">
    <location>
        <begin position="172"/>
        <end position="183"/>
    </location>
</feature>
<evidence type="ECO:0000313" key="3">
    <source>
        <dbReference type="EMBL" id="ORZ10750.1"/>
    </source>
</evidence>
<gene>
    <name evidence="3" type="ORF">BCR42DRAFT_421946</name>
</gene>
<keyword evidence="4" id="KW-1185">Reference proteome</keyword>
<feature type="signal peptide" evidence="2">
    <location>
        <begin position="1"/>
        <end position="22"/>
    </location>
</feature>
<name>A0A1X2I7B5_9FUNG</name>
<dbReference type="OrthoDB" id="1894652at2759"/>
<evidence type="ECO:0000256" key="2">
    <source>
        <dbReference type="SAM" id="SignalP"/>
    </source>
</evidence>
<proteinExistence type="predicted"/>
<keyword evidence="2" id="KW-0732">Signal</keyword>
<dbReference type="Proteomes" id="UP000193560">
    <property type="component" value="Unassembled WGS sequence"/>
</dbReference>